<feature type="domain" description="HAMP" evidence="11">
    <location>
        <begin position="230"/>
        <end position="282"/>
    </location>
</feature>
<feature type="domain" description="Histidine kinase" evidence="10">
    <location>
        <begin position="304"/>
        <end position="523"/>
    </location>
</feature>
<evidence type="ECO:0000313" key="12">
    <source>
        <dbReference type="EMBL" id="GHO97192.1"/>
    </source>
</evidence>
<keyword evidence="7" id="KW-0902">Two-component regulatory system</keyword>
<evidence type="ECO:0000256" key="9">
    <source>
        <dbReference type="SAM" id="Phobius"/>
    </source>
</evidence>
<evidence type="ECO:0000256" key="7">
    <source>
        <dbReference type="ARBA" id="ARBA00023012"/>
    </source>
</evidence>
<dbReference type="InterPro" id="IPR005467">
    <property type="entry name" value="His_kinase_dom"/>
</dbReference>
<protein>
    <recommendedName>
        <fullName evidence="3">histidine kinase</fullName>
        <ecNumber evidence="3">2.7.13.3</ecNumber>
    </recommendedName>
</protein>
<dbReference type="EMBL" id="BNJK01000001">
    <property type="protein sequence ID" value="GHO97192.1"/>
    <property type="molecule type" value="Genomic_DNA"/>
</dbReference>
<keyword evidence="5" id="KW-0808">Transferase</keyword>
<dbReference type="Pfam" id="PF02518">
    <property type="entry name" value="HATPase_c"/>
    <property type="match status" value="1"/>
</dbReference>
<sequence>MSSKAPGQRRLFLNIPLLKATTYTLLIGLTIWGLVLILRLLASPEPLEKDFPIAPLIATITSLCMLFYALTLPLPAKIISKQAILHVICALVLNLILCLFPLPLFANVFEQAGTYTPRNPYITFFAVLFVLNYGWFIFVRVAIRVILFWNRLRRKYLHWALTHAHVMVLLLGLMLLILMIEAAILFSFRERGWLVPLEMVPTLFFLLGLCAIPIVVVVPPTALFSYIVMKRTTDRIRMLAMATSMLRQGDYTIRVPVVGEDEVAQLQENFNVMASDLQHAMRDLQSERDRVAALLQERRELVANVSHELRTPVATIRGYLETTLMHWNEIEAEALYQDLQVMENEVLHLQTRVEELFTLARAELGRLELHCEPTDACEVIQRIVDGTAPLAWRSSKIEVVAALPSELPLVHADVQRLEQSLRNLLHNALRHTAPGGIIALVAEGGATTLTIHVKDTGEGIDAADLPHIWERFYQTEQTKRKGGGTGLGLSLVKEWIEGMGGNVMVESTQGQGSCFTLHLPLTKSVTLSAYASSNLSSDL</sequence>
<evidence type="ECO:0000256" key="4">
    <source>
        <dbReference type="ARBA" id="ARBA00022553"/>
    </source>
</evidence>
<dbReference type="CDD" id="cd06225">
    <property type="entry name" value="HAMP"/>
    <property type="match status" value="1"/>
</dbReference>
<dbReference type="InterPro" id="IPR036097">
    <property type="entry name" value="HisK_dim/P_sf"/>
</dbReference>
<keyword evidence="8" id="KW-0175">Coiled coil</keyword>
<evidence type="ECO:0000256" key="8">
    <source>
        <dbReference type="SAM" id="Coils"/>
    </source>
</evidence>
<dbReference type="PROSITE" id="PS50885">
    <property type="entry name" value="HAMP"/>
    <property type="match status" value="1"/>
</dbReference>
<dbReference type="Pfam" id="PF00672">
    <property type="entry name" value="HAMP"/>
    <property type="match status" value="1"/>
</dbReference>
<dbReference type="Pfam" id="PF00512">
    <property type="entry name" value="HisKA"/>
    <property type="match status" value="1"/>
</dbReference>
<reference evidence="12" key="1">
    <citation type="submission" date="2020-10" db="EMBL/GenBank/DDBJ databases">
        <title>Taxonomic study of unclassified bacteria belonging to the class Ktedonobacteria.</title>
        <authorList>
            <person name="Yabe S."/>
            <person name="Wang C.M."/>
            <person name="Zheng Y."/>
            <person name="Sakai Y."/>
            <person name="Cavaletti L."/>
            <person name="Monciardini P."/>
            <person name="Donadio S."/>
        </authorList>
    </citation>
    <scope>NUCLEOTIDE SEQUENCE</scope>
    <source>
        <strain evidence="12">ID150040</strain>
    </source>
</reference>
<organism evidence="12 13">
    <name type="scientific">Reticulibacter mediterranei</name>
    <dbReference type="NCBI Taxonomy" id="2778369"/>
    <lineage>
        <taxon>Bacteria</taxon>
        <taxon>Bacillati</taxon>
        <taxon>Chloroflexota</taxon>
        <taxon>Ktedonobacteria</taxon>
        <taxon>Ktedonobacterales</taxon>
        <taxon>Reticulibacteraceae</taxon>
        <taxon>Reticulibacter</taxon>
    </lineage>
</organism>
<evidence type="ECO:0000256" key="6">
    <source>
        <dbReference type="ARBA" id="ARBA00022777"/>
    </source>
</evidence>
<feature type="transmembrane region" description="Helical" evidence="9">
    <location>
        <begin position="83"/>
        <end position="109"/>
    </location>
</feature>
<dbReference type="InterPro" id="IPR036890">
    <property type="entry name" value="HATPase_C_sf"/>
</dbReference>
<evidence type="ECO:0000259" key="10">
    <source>
        <dbReference type="PROSITE" id="PS50109"/>
    </source>
</evidence>
<dbReference type="SMART" id="SM00387">
    <property type="entry name" value="HATPase_c"/>
    <property type="match status" value="1"/>
</dbReference>
<dbReference type="Gene3D" id="1.10.287.130">
    <property type="match status" value="1"/>
</dbReference>
<dbReference type="InterPro" id="IPR003594">
    <property type="entry name" value="HATPase_dom"/>
</dbReference>
<dbReference type="Gene3D" id="6.10.340.10">
    <property type="match status" value="1"/>
</dbReference>
<proteinExistence type="predicted"/>
<dbReference type="CDD" id="cd00082">
    <property type="entry name" value="HisKA"/>
    <property type="match status" value="1"/>
</dbReference>
<dbReference type="FunFam" id="3.30.565.10:FF:000006">
    <property type="entry name" value="Sensor histidine kinase WalK"/>
    <property type="match status" value="1"/>
</dbReference>
<comment type="subcellular location">
    <subcellularLocation>
        <location evidence="2">Membrane</location>
    </subcellularLocation>
</comment>
<keyword evidence="9" id="KW-0472">Membrane</keyword>
<feature type="transmembrane region" description="Helical" evidence="9">
    <location>
        <begin position="203"/>
        <end position="228"/>
    </location>
</feature>
<dbReference type="PANTHER" id="PTHR43711">
    <property type="entry name" value="TWO-COMPONENT HISTIDINE KINASE"/>
    <property type="match status" value="1"/>
</dbReference>
<dbReference type="GO" id="GO:0016020">
    <property type="term" value="C:membrane"/>
    <property type="evidence" value="ECO:0007669"/>
    <property type="project" value="UniProtKB-SubCell"/>
</dbReference>
<accession>A0A8J3N3L5</accession>
<name>A0A8J3N3L5_9CHLR</name>
<dbReference type="Proteomes" id="UP000597444">
    <property type="component" value="Unassembled WGS sequence"/>
</dbReference>
<evidence type="ECO:0000313" key="13">
    <source>
        <dbReference type="Proteomes" id="UP000597444"/>
    </source>
</evidence>
<keyword evidence="13" id="KW-1185">Reference proteome</keyword>
<dbReference type="PRINTS" id="PR00344">
    <property type="entry name" value="BCTRLSENSOR"/>
</dbReference>
<evidence type="ECO:0000256" key="3">
    <source>
        <dbReference type="ARBA" id="ARBA00012438"/>
    </source>
</evidence>
<feature type="transmembrane region" description="Helical" evidence="9">
    <location>
        <begin position="20"/>
        <end position="41"/>
    </location>
</feature>
<comment type="catalytic activity">
    <reaction evidence="1">
        <text>ATP + protein L-histidine = ADP + protein N-phospho-L-histidine.</text>
        <dbReference type="EC" id="2.7.13.3"/>
    </reaction>
</comment>
<feature type="transmembrane region" description="Helical" evidence="9">
    <location>
        <begin position="53"/>
        <end position="71"/>
    </location>
</feature>
<evidence type="ECO:0000256" key="2">
    <source>
        <dbReference type="ARBA" id="ARBA00004370"/>
    </source>
</evidence>
<gene>
    <name evidence="12" type="ORF">KSF_072400</name>
</gene>
<dbReference type="AlphaFoldDB" id="A0A8J3N3L5"/>
<evidence type="ECO:0000256" key="5">
    <source>
        <dbReference type="ARBA" id="ARBA00022679"/>
    </source>
</evidence>
<evidence type="ECO:0000256" key="1">
    <source>
        <dbReference type="ARBA" id="ARBA00000085"/>
    </source>
</evidence>
<feature type="transmembrane region" description="Helical" evidence="9">
    <location>
        <begin position="121"/>
        <end position="143"/>
    </location>
</feature>
<dbReference type="EC" id="2.7.13.3" evidence="3"/>
<dbReference type="InterPro" id="IPR003661">
    <property type="entry name" value="HisK_dim/P_dom"/>
</dbReference>
<dbReference type="RefSeq" id="WP_220207769.1">
    <property type="nucleotide sequence ID" value="NZ_BNJK01000001.1"/>
</dbReference>
<dbReference type="SUPFAM" id="SSF158472">
    <property type="entry name" value="HAMP domain-like"/>
    <property type="match status" value="1"/>
</dbReference>
<feature type="transmembrane region" description="Helical" evidence="9">
    <location>
        <begin position="164"/>
        <end position="188"/>
    </location>
</feature>
<dbReference type="PANTHER" id="PTHR43711:SF1">
    <property type="entry name" value="HISTIDINE KINASE 1"/>
    <property type="match status" value="1"/>
</dbReference>
<keyword evidence="9" id="KW-1133">Transmembrane helix</keyword>
<dbReference type="InterPro" id="IPR003660">
    <property type="entry name" value="HAMP_dom"/>
</dbReference>
<comment type="caution">
    <text evidence="12">The sequence shown here is derived from an EMBL/GenBank/DDBJ whole genome shotgun (WGS) entry which is preliminary data.</text>
</comment>
<dbReference type="GO" id="GO:0000155">
    <property type="term" value="F:phosphorelay sensor kinase activity"/>
    <property type="evidence" value="ECO:0007669"/>
    <property type="project" value="InterPro"/>
</dbReference>
<dbReference type="InterPro" id="IPR050736">
    <property type="entry name" value="Sensor_HK_Regulatory"/>
</dbReference>
<dbReference type="SMART" id="SM00304">
    <property type="entry name" value="HAMP"/>
    <property type="match status" value="1"/>
</dbReference>
<keyword evidence="4" id="KW-0597">Phosphoprotein</keyword>
<dbReference type="Gene3D" id="3.30.565.10">
    <property type="entry name" value="Histidine kinase-like ATPase, C-terminal domain"/>
    <property type="match status" value="1"/>
</dbReference>
<dbReference type="SUPFAM" id="SSF47384">
    <property type="entry name" value="Homodimeric domain of signal transducing histidine kinase"/>
    <property type="match status" value="1"/>
</dbReference>
<dbReference type="PROSITE" id="PS50109">
    <property type="entry name" value="HIS_KIN"/>
    <property type="match status" value="1"/>
</dbReference>
<dbReference type="InterPro" id="IPR004358">
    <property type="entry name" value="Sig_transdc_His_kin-like_C"/>
</dbReference>
<dbReference type="SUPFAM" id="SSF55874">
    <property type="entry name" value="ATPase domain of HSP90 chaperone/DNA topoisomerase II/histidine kinase"/>
    <property type="match status" value="1"/>
</dbReference>
<dbReference type="SMART" id="SM00388">
    <property type="entry name" value="HisKA"/>
    <property type="match status" value="1"/>
</dbReference>
<evidence type="ECO:0000259" key="11">
    <source>
        <dbReference type="PROSITE" id="PS50885"/>
    </source>
</evidence>
<feature type="coiled-coil region" evidence="8">
    <location>
        <begin position="277"/>
        <end position="304"/>
    </location>
</feature>
<keyword evidence="6" id="KW-0418">Kinase</keyword>
<keyword evidence="9" id="KW-0812">Transmembrane</keyword>